<accession>A0ABQ3M2U6</accession>
<dbReference type="Pfam" id="PF00596">
    <property type="entry name" value="Aldolase_II"/>
    <property type="match status" value="1"/>
</dbReference>
<dbReference type="Proteomes" id="UP000635387">
    <property type="component" value="Unassembled WGS sequence"/>
</dbReference>
<dbReference type="Gene3D" id="3.40.225.10">
    <property type="entry name" value="Class II aldolase/adducin N-terminal domain"/>
    <property type="match status" value="1"/>
</dbReference>
<dbReference type="SUPFAM" id="SSF53639">
    <property type="entry name" value="AraD/HMP-PK domain-like"/>
    <property type="match status" value="1"/>
</dbReference>
<evidence type="ECO:0000313" key="5">
    <source>
        <dbReference type="Proteomes" id="UP000635387"/>
    </source>
</evidence>
<comment type="caution">
    <text evidence="4">The sequence shown here is derived from an EMBL/GenBank/DDBJ whole genome shotgun (WGS) entry which is preliminary data.</text>
</comment>
<proteinExistence type="predicted"/>
<reference evidence="5" key="1">
    <citation type="journal article" date="2019" name="Int. J. Syst. Evol. Microbiol.">
        <title>The Global Catalogue of Microorganisms (GCM) 10K type strain sequencing project: providing services to taxonomists for standard genome sequencing and annotation.</title>
        <authorList>
            <consortium name="The Broad Institute Genomics Platform"/>
            <consortium name="The Broad Institute Genome Sequencing Center for Infectious Disease"/>
            <person name="Wu L."/>
            <person name="Ma J."/>
        </authorList>
    </citation>
    <scope>NUCLEOTIDE SEQUENCE [LARGE SCALE GENOMIC DNA]</scope>
    <source>
        <strain evidence="5">CGMCC 4.7683</strain>
    </source>
</reference>
<organism evidence="4 5">
    <name type="scientific">Amycolatopsis oliviviridis</name>
    <dbReference type="NCBI Taxonomy" id="1471590"/>
    <lineage>
        <taxon>Bacteria</taxon>
        <taxon>Bacillati</taxon>
        <taxon>Actinomycetota</taxon>
        <taxon>Actinomycetes</taxon>
        <taxon>Pseudonocardiales</taxon>
        <taxon>Pseudonocardiaceae</taxon>
        <taxon>Amycolatopsis</taxon>
    </lineage>
</organism>
<dbReference type="SMART" id="SM01007">
    <property type="entry name" value="Aldolase_II"/>
    <property type="match status" value="1"/>
</dbReference>
<evidence type="ECO:0000256" key="1">
    <source>
        <dbReference type="ARBA" id="ARBA00022723"/>
    </source>
</evidence>
<evidence type="ECO:0000259" key="3">
    <source>
        <dbReference type="SMART" id="SM01007"/>
    </source>
</evidence>
<keyword evidence="2" id="KW-0456">Lyase</keyword>
<gene>
    <name evidence="4" type="ORF">GCM10017790_68980</name>
</gene>
<sequence length="256" mass="27393">MLYEAERQLLVESINDMARWGLIETTGGGLSVRADNGDIVVTSTGSAFARWKVTPRDMTVISATGELRERTGGVAPVGALIHMAAYEMFPDCRAIVHAHSAYVLAFASLGMGIPSCVNQLDTLGEVPCLIADDTAVKGGVLSGESERPEVKLPDGIAQRPEIAAVDTYQLIPQLKEKLGPRADELKRHGLACVLYRHGAFTFARGLTEAVENLARVEMSARTAVFQAILRGGLAGIEPNLLFPKPGLAVEQQLADV</sequence>
<evidence type="ECO:0000313" key="4">
    <source>
        <dbReference type="EMBL" id="GHH32212.1"/>
    </source>
</evidence>
<evidence type="ECO:0000256" key="2">
    <source>
        <dbReference type="ARBA" id="ARBA00023239"/>
    </source>
</evidence>
<dbReference type="PANTHER" id="PTHR22789:SF0">
    <property type="entry name" value="3-OXO-TETRONATE 4-PHOSPHATE DECARBOXYLASE-RELATED"/>
    <property type="match status" value="1"/>
</dbReference>
<keyword evidence="5" id="KW-1185">Reference proteome</keyword>
<dbReference type="InterPro" id="IPR001303">
    <property type="entry name" value="Aldolase_II/adducin_N"/>
</dbReference>
<keyword evidence="1" id="KW-0479">Metal-binding</keyword>
<dbReference type="InterPro" id="IPR036409">
    <property type="entry name" value="Aldolase_II/adducin_N_sf"/>
</dbReference>
<feature type="domain" description="Class II aldolase/adducin N-terminal" evidence="3">
    <location>
        <begin position="8"/>
        <end position="224"/>
    </location>
</feature>
<dbReference type="RefSeq" id="WP_191258600.1">
    <property type="nucleotide sequence ID" value="NZ_BNAY01000010.1"/>
</dbReference>
<name>A0ABQ3M2U6_9PSEU</name>
<protein>
    <submittedName>
        <fullName evidence="4">Aldolase class 2 protein</fullName>
    </submittedName>
</protein>
<dbReference type="InterPro" id="IPR050197">
    <property type="entry name" value="Aldolase_class_II_sugar_metab"/>
</dbReference>
<dbReference type="PANTHER" id="PTHR22789">
    <property type="entry name" value="FUCULOSE PHOSPHATE ALDOLASE"/>
    <property type="match status" value="1"/>
</dbReference>
<dbReference type="EMBL" id="BNAY01000010">
    <property type="protein sequence ID" value="GHH32212.1"/>
    <property type="molecule type" value="Genomic_DNA"/>
</dbReference>